<name>A0A8S3YFU2_9EUPU</name>
<evidence type="ECO:0000256" key="6">
    <source>
        <dbReference type="ARBA" id="ARBA00004477"/>
    </source>
</evidence>
<dbReference type="CDD" id="cd03253">
    <property type="entry name" value="ABCC_ATM1_transporter"/>
    <property type="match status" value="1"/>
</dbReference>
<evidence type="ECO:0000256" key="36">
    <source>
        <dbReference type="ARBA" id="ARBA00048309"/>
    </source>
</evidence>
<dbReference type="InterPro" id="IPR036640">
    <property type="entry name" value="ABC1_TM_sf"/>
</dbReference>
<evidence type="ECO:0000256" key="25">
    <source>
        <dbReference type="ARBA" id="ARBA00023136"/>
    </source>
</evidence>
<dbReference type="InterPro" id="IPR003439">
    <property type="entry name" value="ABC_transporter-like_ATP-bd"/>
</dbReference>
<dbReference type="InterPro" id="IPR011527">
    <property type="entry name" value="ABC1_TM_dom"/>
</dbReference>
<evidence type="ECO:0000256" key="31">
    <source>
        <dbReference type="ARBA" id="ARBA00024439"/>
    </source>
</evidence>
<keyword evidence="26" id="KW-1015">Disulfide bond</keyword>
<evidence type="ECO:0000256" key="23">
    <source>
        <dbReference type="ARBA" id="ARBA00023034"/>
    </source>
</evidence>
<keyword evidence="14" id="KW-0964">Secreted</keyword>
<keyword evidence="17" id="KW-0967">Endosome</keyword>
<comment type="catalytic activity">
    <reaction evidence="37">
        <text>pheophorbide a(in) + ATP + H2O = pheophorbide a(out) + ADP + phosphate + H(+)</text>
        <dbReference type="Rhea" id="RHEA:61360"/>
        <dbReference type="ChEBI" id="CHEBI:15377"/>
        <dbReference type="ChEBI" id="CHEBI:15378"/>
        <dbReference type="ChEBI" id="CHEBI:30616"/>
        <dbReference type="ChEBI" id="CHEBI:43474"/>
        <dbReference type="ChEBI" id="CHEBI:58687"/>
        <dbReference type="ChEBI" id="CHEBI:456216"/>
    </reaction>
    <physiologicalReaction direction="left-to-right" evidence="37">
        <dbReference type="Rhea" id="RHEA:61361"/>
    </physiologicalReaction>
</comment>
<keyword evidence="27" id="KW-0458">Lysosome</keyword>
<evidence type="ECO:0000256" key="32">
    <source>
        <dbReference type="ARBA" id="ARBA00031413"/>
    </source>
</evidence>
<dbReference type="SMART" id="SM00382">
    <property type="entry name" value="AAA"/>
    <property type="match status" value="1"/>
</dbReference>
<dbReference type="GO" id="GO:0016887">
    <property type="term" value="F:ATP hydrolysis activity"/>
    <property type="evidence" value="ECO:0007669"/>
    <property type="project" value="InterPro"/>
</dbReference>
<evidence type="ECO:0000256" key="16">
    <source>
        <dbReference type="ARBA" id="ARBA00022741"/>
    </source>
</evidence>
<dbReference type="EMBL" id="CAJHNH020000093">
    <property type="protein sequence ID" value="CAG5115248.1"/>
    <property type="molecule type" value="Genomic_DNA"/>
</dbReference>
<keyword evidence="19" id="KW-0256">Endoplasmic reticulum</keyword>
<accession>A0A8S3YFU2</accession>
<comment type="subcellular location">
    <subcellularLocation>
        <location evidence="8">Cell membrane</location>
        <topology evidence="8">Multi-pass membrane protein</topology>
    </subcellularLocation>
    <subcellularLocation>
        <location evidence="1">Early endosome membrane</location>
    </subcellularLocation>
    <subcellularLocation>
        <location evidence="6">Endoplasmic reticulum membrane</location>
        <topology evidence="6">Multi-pass membrane protein</topology>
    </subcellularLocation>
    <subcellularLocation>
        <location evidence="3">Endosome membrane</location>
        <topology evidence="3">Multi-pass membrane protein</topology>
    </subcellularLocation>
    <subcellularLocation>
        <location evidence="2">Endosome</location>
        <location evidence="2">Multivesicular body membrane</location>
    </subcellularLocation>
    <subcellularLocation>
        <location evidence="9">Golgi apparatus membrane</location>
        <topology evidence="9">Multi-pass membrane protein</topology>
    </subcellularLocation>
    <subcellularLocation>
        <location evidence="5">Late endosome membrane</location>
    </subcellularLocation>
    <subcellularLocation>
        <location evidence="10">Lysosome membrane</location>
    </subcellularLocation>
    <subcellularLocation>
        <location evidence="28">Melanosome membrane</location>
    </subcellularLocation>
    <subcellularLocation>
        <location evidence="4">Mitochondrion outer membrane</location>
        <topology evidence="4">Multi-pass membrane protein</topology>
    </subcellularLocation>
    <subcellularLocation>
        <location evidence="7">Secreted</location>
        <location evidence="7">Extracellular exosome</location>
    </subcellularLocation>
</comment>
<dbReference type="GO" id="GO:0005886">
    <property type="term" value="C:plasma membrane"/>
    <property type="evidence" value="ECO:0007669"/>
    <property type="project" value="UniProtKB-SubCell"/>
</dbReference>
<evidence type="ECO:0000256" key="19">
    <source>
        <dbReference type="ARBA" id="ARBA00022824"/>
    </source>
</evidence>
<evidence type="ECO:0000256" key="41">
    <source>
        <dbReference type="SAM" id="MobiDB-lite"/>
    </source>
</evidence>
<evidence type="ECO:0000256" key="4">
    <source>
        <dbReference type="ARBA" id="ARBA00004374"/>
    </source>
</evidence>
<dbReference type="SUPFAM" id="SSF90123">
    <property type="entry name" value="ABC transporter transmembrane region"/>
    <property type="match status" value="1"/>
</dbReference>
<dbReference type="InterPro" id="IPR027417">
    <property type="entry name" value="P-loop_NTPase"/>
</dbReference>
<dbReference type="AlphaFoldDB" id="A0A8S3YFU2"/>
<evidence type="ECO:0000256" key="1">
    <source>
        <dbReference type="ARBA" id="ARBA00004146"/>
    </source>
</evidence>
<evidence type="ECO:0000256" key="34">
    <source>
        <dbReference type="ARBA" id="ARBA00047753"/>
    </source>
</evidence>
<evidence type="ECO:0000256" key="26">
    <source>
        <dbReference type="ARBA" id="ARBA00023157"/>
    </source>
</evidence>
<dbReference type="PROSITE" id="PS00211">
    <property type="entry name" value="ABC_TRANSPORTER_1"/>
    <property type="match status" value="1"/>
</dbReference>
<dbReference type="Pfam" id="PF00664">
    <property type="entry name" value="ABC_membrane"/>
    <property type="match status" value="1"/>
</dbReference>
<feature type="region of interest" description="Disordered" evidence="41">
    <location>
        <begin position="816"/>
        <end position="857"/>
    </location>
</feature>
<evidence type="ECO:0000256" key="18">
    <source>
        <dbReference type="ARBA" id="ARBA00022787"/>
    </source>
</evidence>
<feature type="transmembrane region" description="Helical" evidence="42">
    <location>
        <begin position="137"/>
        <end position="160"/>
    </location>
</feature>
<evidence type="ECO:0000256" key="20">
    <source>
        <dbReference type="ARBA" id="ARBA00022840"/>
    </source>
</evidence>
<dbReference type="InterPro" id="IPR039421">
    <property type="entry name" value="Type_1_exporter"/>
</dbReference>
<comment type="catalytic activity">
    <reaction evidence="39">
        <text>coproporphyrin III(in) + ATP + H2O = coproporphyrin III(out) + ADP + phosphate + H(+)</text>
        <dbReference type="Rhea" id="RHEA:66664"/>
        <dbReference type="ChEBI" id="CHEBI:15377"/>
        <dbReference type="ChEBI" id="CHEBI:15378"/>
        <dbReference type="ChEBI" id="CHEBI:30616"/>
        <dbReference type="ChEBI" id="CHEBI:43474"/>
        <dbReference type="ChEBI" id="CHEBI:131725"/>
        <dbReference type="ChEBI" id="CHEBI:456216"/>
    </reaction>
    <physiologicalReaction direction="left-to-right" evidence="39">
        <dbReference type="Rhea" id="RHEA:66665"/>
    </physiologicalReaction>
</comment>
<dbReference type="GO" id="GO:0020037">
    <property type="term" value="F:heme binding"/>
    <property type="evidence" value="ECO:0007669"/>
    <property type="project" value="TreeGrafter"/>
</dbReference>
<dbReference type="GO" id="GO:0015439">
    <property type="term" value="F:ABC-type heme transporter activity"/>
    <property type="evidence" value="ECO:0007669"/>
    <property type="project" value="UniProtKB-EC"/>
</dbReference>
<evidence type="ECO:0000256" key="27">
    <source>
        <dbReference type="ARBA" id="ARBA00023228"/>
    </source>
</evidence>
<evidence type="ECO:0000256" key="12">
    <source>
        <dbReference type="ARBA" id="ARBA00022448"/>
    </source>
</evidence>
<dbReference type="OrthoDB" id="6500128at2759"/>
<dbReference type="PROSITE" id="PS50929">
    <property type="entry name" value="ABC_TM1F"/>
    <property type="match status" value="1"/>
</dbReference>
<gene>
    <name evidence="45" type="ORF">CUNI_LOCUS806</name>
</gene>
<feature type="transmembrane region" description="Helical" evidence="42">
    <location>
        <begin position="95"/>
        <end position="116"/>
    </location>
</feature>
<evidence type="ECO:0000256" key="2">
    <source>
        <dbReference type="ARBA" id="ARBA00004333"/>
    </source>
</evidence>
<comment type="similarity">
    <text evidence="29">Belongs to the ABC transporter superfamily. ABCB family. Heavy Metal importer (TC 3.A.1.210) subfamily.</text>
</comment>
<comment type="catalytic activity">
    <reaction evidence="35">
        <text>uroporphyrin I(in) + ATP + H2O = uroporphyrin I(out) + ADP + phosphate + H(+)</text>
        <dbReference type="Rhea" id="RHEA:66772"/>
        <dbReference type="ChEBI" id="CHEBI:15377"/>
        <dbReference type="ChEBI" id="CHEBI:15378"/>
        <dbReference type="ChEBI" id="CHEBI:30616"/>
        <dbReference type="ChEBI" id="CHEBI:43474"/>
        <dbReference type="ChEBI" id="CHEBI:167480"/>
        <dbReference type="ChEBI" id="CHEBI:456216"/>
    </reaction>
    <physiologicalReaction direction="left-to-right" evidence="35">
        <dbReference type="Rhea" id="RHEA:66773"/>
    </physiologicalReaction>
</comment>
<evidence type="ECO:0000256" key="14">
    <source>
        <dbReference type="ARBA" id="ARBA00022525"/>
    </source>
</evidence>
<proteinExistence type="inferred from homology"/>
<feature type="domain" description="ABC transporter" evidence="43">
    <location>
        <begin position="578"/>
        <end position="812"/>
    </location>
</feature>
<dbReference type="CDD" id="cd18581">
    <property type="entry name" value="ABC_6TM_ABCB6"/>
    <property type="match status" value="1"/>
</dbReference>
<evidence type="ECO:0000259" key="43">
    <source>
        <dbReference type="PROSITE" id="PS50893"/>
    </source>
</evidence>
<evidence type="ECO:0000256" key="9">
    <source>
        <dbReference type="ARBA" id="ARBA00004653"/>
    </source>
</evidence>
<evidence type="ECO:0000256" key="29">
    <source>
        <dbReference type="ARBA" id="ARBA00024363"/>
    </source>
</evidence>
<feature type="transmembrane region" description="Helical" evidence="42">
    <location>
        <begin position="26"/>
        <end position="47"/>
    </location>
</feature>
<dbReference type="Pfam" id="PF00005">
    <property type="entry name" value="ABC_tran"/>
    <property type="match status" value="1"/>
</dbReference>
<dbReference type="PANTHER" id="PTHR24221">
    <property type="entry name" value="ATP-BINDING CASSETTE SUB-FAMILY B"/>
    <property type="match status" value="1"/>
</dbReference>
<feature type="transmembrane region" description="Helical" evidence="42">
    <location>
        <begin position="172"/>
        <end position="191"/>
    </location>
</feature>
<keyword evidence="21" id="KW-1278">Translocase</keyword>
<sequence length="865" mass="97959">MEFCENGTSWSDIWVDDGFNRCFYDAVSAIILFGFIFISGFIQCLVFSKYAVPAEQQGKLRWVSKVQVFLIIILILEALLHMVLSDVVINEQTLYGYQVMQACAVIAACIVAWWLLAMEKRSMLPSFSTRGQGFVSILFWMIFFVRENVMFVSWSSPAWWWQVKNDSDRAELGLFIVRYIAVFFLLALSFLRPIQSPYSSLPSTDEEPSNPAEQGKSTWSNSFTKVRMMLPYVWPKTSFILQFVVGICLVLLVVGRVINVFVPIYSKNIVNSLTYDPNVENQQLEFKWNYILIYVALLFLKGGTGTAGFVNNLRSLLWIRVEQYCTRSIQLRLFTHLHNLSLRWHIGKKTGEMLRVVDRGTASVTTLLSYILFQILPTIADIVIAIIYFVTAFNYLFGIITFLSMAMYLAATVKATEWRTKYRRQRNVRDNAANARAVDTLLNFETVKYYAATDYEREHYEKAILEYQLSEWKFNAVFNVLSLFQNIINTVSLIAGSMLCAWAVVHGIGGLKLNVGDYVLFGTYTSQLYGPLNTLGNTYRMIQQAFIDMENMFELLETEIEVKDVPGAKDLVVKGGAIEFENVSFQYEPNKPILKDVSFSVPAGHTFALVGHTGSGKSTIVRLLFRFYDVNSGCIKIDGQDIAKVTQKSLRSVIGVVPQDTVLFNNDIRYNIRYGRLDATDEEVEDAAKAAEIHERILTFPKKYDTVVGERGLRLSGGEKQRVAIARTLLKAPAIVLLDEATSALDTRTERSIQSSLARVCENRTTIIVAHRLSTIIHAHQILVLQDGEILESGTHSELLEKGGTYADMWQQQLVKQGEGENDKEEKKEKPQRRNLSFNNQNIGSGPAGNGSLQSVGRDDVLFQV</sequence>
<evidence type="ECO:0000256" key="13">
    <source>
        <dbReference type="ARBA" id="ARBA00022475"/>
    </source>
</evidence>
<evidence type="ECO:0000256" key="3">
    <source>
        <dbReference type="ARBA" id="ARBA00004337"/>
    </source>
</evidence>
<comment type="caution">
    <text evidence="45">The sequence shown here is derived from an EMBL/GenBank/DDBJ whole genome shotgun (WGS) entry which is preliminary data.</text>
</comment>
<feature type="transmembrane region" description="Helical" evidence="42">
    <location>
        <begin position="367"/>
        <end position="389"/>
    </location>
</feature>
<dbReference type="GO" id="GO:0005789">
    <property type="term" value="C:endoplasmic reticulum membrane"/>
    <property type="evidence" value="ECO:0007669"/>
    <property type="project" value="UniProtKB-SubCell"/>
</dbReference>
<dbReference type="FunFam" id="3.40.50.300:FF:000186">
    <property type="entry name" value="ATP-binding cassette sub-family B member 7, mitochondrial"/>
    <property type="match status" value="1"/>
</dbReference>
<evidence type="ECO:0000256" key="39">
    <source>
        <dbReference type="ARBA" id="ARBA00048636"/>
    </source>
</evidence>
<evidence type="ECO:0000256" key="17">
    <source>
        <dbReference type="ARBA" id="ARBA00022753"/>
    </source>
</evidence>
<evidence type="ECO:0000256" key="30">
    <source>
        <dbReference type="ARBA" id="ARBA00024385"/>
    </source>
</evidence>
<evidence type="ECO:0000256" key="15">
    <source>
        <dbReference type="ARBA" id="ARBA00022692"/>
    </source>
</evidence>
<feature type="transmembrane region" description="Helical" evidence="42">
    <location>
        <begin position="239"/>
        <end position="265"/>
    </location>
</feature>
<evidence type="ECO:0000256" key="24">
    <source>
        <dbReference type="ARBA" id="ARBA00023128"/>
    </source>
</evidence>
<comment type="catalytic activity">
    <reaction evidence="34">
        <text>coproporphyrinogen III(in) + ATP + H2O = coproporphyrinogen III(out) + ADP + phosphate + H(+)</text>
        <dbReference type="Rhea" id="RHEA:66680"/>
        <dbReference type="ChEBI" id="CHEBI:15377"/>
        <dbReference type="ChEBI" id="CHEBI:15378"/>
        <dbReference type="ChEBI" id="CHEBI:30616"/>
        <dbReference type="ChEBI" id="CHEBI:43474"/>
        <dbReference type="ChEBI" id="CHEBI:57309"/>
        <dbReference type="ChEBI" id="CHEBI:456216"/>
    </reaction>
    <physiologicalReaction direction="left-to-right" evidence="34">
        <dbReference type="Rhea" id="RHEA:66681"/>
    </physiologicalReaction>
</comment>
<evidence type="ECO:0000256" key="28">
    <source>
        <dbReference type="ARBA" id="ARBA00024320"/>
    </source>
</evidence>
<comment type="catalytic activity">
    <reaction evidence="40">
        <text>coproporphyrin I(in) + ATP + H2O = coproporphyrin I(out) + ADP + phosphate + H(+)</text>
        <dbReference type="Rhea" id="RHEA:66768"/>
        <dbReference type="ChEBI" id="CHEBI:15377"/>
        <dbReference type="ChEBI" id="CHEBI:15378"/>
        <dbReference type="ChEBI" id="CHEBI:30616"/>
        <dbReference type="ChEBI" id="CHEBI:43474"/>
        <dbReference type="ChEBI" id="CHEBI:167478"/>
        <dbReference type="ChEBI" id="CHEBI:456216"/>
    </reaction>
    <physiologicalReaction direction="left-to-right" evidence="40">
        <dbReference type="Rhea" id="RHEA:66769"/>
    </physiologicalReaction>
</comment>
<dbReference type="GO" id="GO:0000139">
    <property type="term" value="C:Golgi membrane"/>
    <property type="evidence" value="ECO:0007669"/>
    <property type="project" value="UniProtKB-SubCell"/>
</dbReference>
<dbReference type="GO" id="GO:0032585">
    <property type="term" value="C:multivesicular body membrane"/>
    <property type="evidence" value="ECO:0007669"/>
    <property type="project" value="UniProtKB-SubCell"/>
</dbReference>
<evidence type="ECO:0000256" key="5">
    <source>
        <dbReference type="ARBA" id="ARBA00004414"/>
    </source>
</evidence>
<feature type="transmembrane region" description="Helical" evidence="42">
    <location>
        <begin position="68"/>
        <end position="89"/>
    </location>
</feature>
<dbReference type="Gene3D" id="3.40.50.300">
    <property type="entry name" value="P-loop containing nucleotide triphosphate hydrolases"/>
    <property type="match status" value="1"/>
</dbReference>
<keyword evidence="23" id="KW-0333">Golgi apparatus</keyword>
<keyword evidence="25 42" id="KW-0472">Membrane</keyword>
<dbReference type="Gene3D" id="1.20.1560.10">
    <property type="entry name" value="ABC transporter type 1, transmembrane domain"/>
    <property type="match status" value="1"/>
</dbReference>
<reference evidence="45" key="1">
    <citation type="submission" date="2021-04" db="EMBL/GenBank/DDBJ databases">
        <authorList>
            <consortium name="Molecular Ecology Group"/>
        </authorList>
    </citation>
    <scope>NUCLEOTIDE SEQUENCE</scope>
</reference>
<comment type="subunit">
    <text evidence="11">Homodimer.</text>
</comment>
<dbReference type="GO" id="GO:0005576">
    <property type="term" value="C:extracellular region"/>
    <property type="evidence" value="ECO:0007669"/>
    <property type="project" value="UniProtKB-SubCell"/>
</dbReference>
<evidence type="ECO:0000256" key="40">
    <source>
        <dbReference type="ARBA" id="ARBA00049398"/>
    </source>
</evidence>
<protein>
    <recommendedName>
        <fullName evidence="31">ATP-binding cassette sub-family B member 6</fullName>
        <ecNumber evidence="30">7.6.2.5</ecNumber>
    </recommendedName>
    <alternativeName>
        <fullName evidence="32">ABC-type heme transporter ABCB6</fullName>
    </alternativeName>
</protein>
<dbReference type="GO" id="GO:0005524">
    <property type="term" value="F:ATP binding"/>
    <property type="evidence" value="ECO:0007669"/>
    <property type="project" value="UniProtKB-KW"/>
</dbReference>
<keyword evidence="20" id="KW-0067">ATP-binding</keyword>
<dbReference type="SUPFAM" id="SSF52540">
    <property type="entry name" value="P-loop containing nucleoside triphosphate hydrolases"/>
    <property type="match status" value="1"/>
</dbReference>
<dbReference type="GO" id="GO:0005741">
    <property type="term" value="C:mitochondrial outer membrane"/>
    <property type="evidence" value="ECO:0007669"/>
    <property type="project" value="UniProtKB-SubCell"/>
</dbReference>
<evidence type="ECO:0000256" key="22">
    <source>
        <dbReference type="ARBA" id="ARBA00022989"/>
    </source>
</evidence>
<dbReference type="Pfam" id="PF16185">
    <property type="entry name" value="MTABC_N"/>
    <property type="match status" value="1"/>
</dbReference>
<keyword evidence="18" id="KW-1000">Mitochondrion outer membrane</keyword>
<dbReference type="GO" id="GO:0031901">
    <property type="term" value="C:early endosome membrane"/>
    <property type="evidence" value="ECO:0007669"/>
    <property type="project" value="UniProtKB-SubCell"/>
</dbReference>
<feature type="transmembrane region" description="Helical" evidence="42">
    <location>
        <begin position="395"/>
        <end position="416"/>
    </location>
</feature>
<evidence type="ECO:0000256" key="7">
    <source>
        <dbReference type="ARBA" id="ARBA00004550"/>
    </source>
</evidence>
<keyword evidence="13" id="KW-1003">Cell membrane</keyword>
<evidence type="ECO:0000256" key="21">
    <source>
        <dbReference type="ARBA" id="ARBA00022967"/>
    </source>
</evidence>
<feature type="compositionally biased region" description="Polar residues" evidence="41">
    <location>
        <begin position="834"/>
        <end position="844"/>
    </location>
</feature>
<evidence type="ECO:0000256" key="11">
    <source>
        <dbReference type="ARBA" id="ARBA00011738"/>
    </source>
</evidence>
<feature type="domain" description="ABC transmembrane type-1" evidence="44">
    <location>
        <begin position="247"/>
        <end position="544"/>
    </location>
</feature>
<evidence type="ECO:0000313" key="45">
    <source>
        <dbReference type="EMBL" id="CAG5115248.1"/>
    </source>
</evidence>
<keyword evidence="16" id="KW-0547">Nucleotide-binding</keyword>
<keyword evidence="22 42" id="KW-1133">Transmembrane helix</keyword>
<keyword evidence="15 42" id="KW-0812">Transmembrane</keyword>
<keyword evidence="24" id="KW-0496">Mitochondrion</keyword>
<comment type="catalytic activity">
    <reaction evidence="38">
        <text>uroporphyrin III(in) + ATP + H2O = uroporphyrin III(out) + ADP + phosphate + H(+)</text>
        <dbReference type="Rhea" id="RHEA:66776"/>
        <dbReference type="ChEBI" id="CHEBI:15377"/>
        <dbReference type="ChEBI" id="CHEBI:15378"/>
        <dbReference type="ChEBI" id="CHEBI:30616"/>
        <dbReference type="ChEBI" id="CHEBI:43474"/>
        <dbReference type="ChEBI" id="CHEBI:167479"/>
        <dbReference type="ChEBI" id="CHEBI:456216"/>
    </reaction>
    <physiologicalReaction direction="left-to-right" evidence="38">
        <dbReference type="Rhea" id="RHEA:66777"/>
    </physiologicalReaction>
</comment>
<keyword evidence="12" id="KW-0813">Transport</keyword>
<evidence type="ECO:0000256" key="42">
    <source>
        <dbReference type="SAM" id="Phobius"/>
    </source>
</evidence>
<feature type="transmembrane region" description="Helical" evidence="42">
    <location>
        <begin position="291"/>
        <end position="310"/>
    </location>
</feature>
<dbReference type="PANTHER" id="PTHR24221:SF654">
    <property type="entry name" value="ATP-BINDING CASSETTE SUB-FAMILY B MEMBER 6"/>
    <property type="match status" value="1"/>
</dbReference>
<evidence type="ECO:0000259" key="44">
    <source>
        <dbReference type="PROSITE" id="PS50929"/>
    </source>
</evidence>
<evidence type="ECO:0000256" key="33">
    <source>
        <dbReference type="ARBA" id="ARBA00047649"/>
    </source>
</evidence>
<evidence type="ECO:0000256" key="38">
    <source>
        <dbReference type="ARBA" id="ARBA00048510"/>
    </source>
</evidence>
<evidence type="ECO:0000256" key="10">
    <source>
        <dbReference type="ARBA" id="ARBA00004656"/>
    </source>
</evidence>
<evidence type="ECO:0000256" key="35">
    <source>
        <dbReference type="ARBA" id="ARBA00047789"/>
    </source>
</evidence>
<organism evidence="45 46">
    <name type="scientific">Candidula unifasciata</name>
    <dbReference type="NCBI Taxonomy" id="100452"/>
    <lineage>
        <taxon>Eukaryota</taxon>
        <taxon>Metazoa</taxon>
        <taxon>Spiralia</taxon>
        <taxon>Lophotrochozoa</taxon>
        <taxon>Mollusca</taxon>
        <taxon>Gastropoda</taxon>
        <taxon>Heterobranchia</taxon>
        <taxon>Euthyneura</taxon>
        <taxon>Panpulmonata</taxon>
        <taxon>Eupulmonata</taxon>
        <taxon>Stylommatophora</taxon>
        <taxon>Helicina</taxon>
        <taxon>Helicoidea</taxon>
        <taxon>Geomitridae</taxon>
        <taxon>Candidula</taxon>
    </lineage>
</organism>
<comment type="catalytic activity">
    <reaction evidence="36">
        <text>protoporphyrin IX(in) + ATP + H2O = protoporphyrin IX(out) + ADP + phosphate + H(+)</text>
        <dbReference type="Rhea" id="RHEA:61336"/>
        <dbReference type="ChEBI" id="CHEBI:15377"/>
        <dbReference type="ChEBI" id="CHEBI:15378"/>
        <dbReference type="ChEBI" id="CHEBI:30616"/>
        <dbReference type="ChEBI" id="CHEBI:43474"/>
        <dbReference type="ChEBI" id="CHEBI:57306"/>
        <dbReference type="ChEBI" id="CHEBI:456216"/>
    </reaction>
    <physiologicalReaction direction="left-to-right" evidence="36">
        <dbReference type="Rhea" id="RHEA:61337"/>
    </physiologicalReaction>
</comment>
<comment type="catalytic activity">
    <reaction evidence="33">
        <text>heme b(in) + ATP + H2O = heme b(out) + ADP + phosphate + H(+)</text>
        <dbReference type="Rhea" id="RHEA:19261"/>
        <dbReference type="ChEBI" id="CHEBI:15377"/>
        <dbReference type="ChEBI" id="CHEBI:15378"/>
        <dbReference type="ChEBI" id="CHEBI:30616"/>
        <dbReference type="ChEBI" id="CHEBI:43474"/>
        <dbReference type="ChEBI" id="CHEBI:60344"/>
        <dbReference type="ChEBI" id="CHEBI:456216"/>
        <dbReference type="EC" id="7.6.2.5"/>
    </reaction>
    <physiologicalReaction direction="left-to-right" evidence="33">
        <dbReference type="Rhea" id="RHEA:19262"/>
    </physiologicalReaction>
</comment>
<dbReference type="GO" id="GO:0005765">
    <property type="term" value="C:lysosomal membrane"/>
    <property type="evidence" value="ECO:0007669"/>
    <property type="project" value="UniProtKB-SubCell"/>
</dbReference>
<evidence type="ECO:0000256" key="8">
    <source>
        <dbReference type="ARBA" id="ARBA00004651"/>
    </source>
</evidence>
<dbReference type="InterPro" id="IPR003593">
    <property type="entry name" value="AAA+_ATPase"/>
</dbReference>
<keyword evidence="46" id="KW-1185">Reference proteome</keyword>
<feature type="compositionally biased region" description="Basic and acidic residues" evidence="41">
    <location>
        <begin position="818"/>
        <end position="829"/>
    </location>
</feature>
<dbReference type="InterPro" id="IPR032410">
    <property type="entry name" value="ABCB6_N"/>
</dbReference>
<dbReference type="InterPro" id="IPR017871">
    <property type="entry name" value="ABC_transporter-like_CS"/>
</dbReference>
<evidence type="ECO:0000256" key="37">
    <source>
        <dbReference type="ARBA" id="ARBA00048455"/>
    </source>
</evidence>
<dbReference type="PROSITE" id="PS50893">
    <property type="entry name" value="ABC_TRANSPORTER_2"/>
    <property type="match status" value="1"/>
</dbReference>
<evidence type="ECO:0000313" key="46">
    <source>
        <dbReference type="Proteomes" id="UP000678393"/>
    </source>
</evidence>
<dbReference type="EC" id="7.6.2.5" evidence="30"/>
<dbReference type="Proteomes" id="UP000678393">
    <property type="component" value="Unassembled WGS sequence"/>
</dbReference>